<dbReference type="AlphaFoldDB" id="E4X0I5"/>
<accession>E4X0I5</accession>
<sequence length="164" mass="18978">MSQTRSSLIIDSRSAKAINKKEQFKLSSYENCDQFQNESSASSTRAHVPCLASTAQQNLPPKKRMCFRRDPFVPPSLDNSVPPKKRMSYRQPPYVPENKDLTYFPSDTEILCALREICSGPLWIEKNDIETVREGLLNVYPDLDFDRKKFLIKNEIRRLFGNLM</sequence>
<name>E4X0I5_OIKDI</name>
<dbReference type="SUPFAM" id="SSF109715">
    <property type="entry name" value="DEK C-terminal domain"/>
    <property type="match status" value="1"/>
</dbReference>
<organism evidence="1">
    <name type="scientific">Oikopleura dioica</name>
    <name type="common">Tunicate</name>
    <dbReference type="NCBI Taxonomy" id="34765"/>
    <lineage>
        <taxon>Eukaryota</taxon>
        <taxon>Metazoa</taxon>
        <taxon>Chordata</taxon>
        <taxon>Tunicata</taxon>
        <taxon>Appendicularia</taxon>
        <taxon>Copelata</taxon>
        <taxon>Oikopleuridae</taxon>
        <taxon>Oikopleura</taxon>
    </lineage>
</organism>
<evidence type="ECO:0000313" key="2">
    <source>
        <dbReference type="Proteomes" id="UP000001307"/>
    </source>
</evidence>
<evidence type="ECO:0000313" key="1">
    <source>
        <dbReference type="EMBL" id="CBY23284.1"/>
    </source>
</evidence>
<dbReference type="EMBL" id="FN653020">
    <property type="protein sequence ID" value="CBY23284.1"/>
    <property type="molecule type" value="Genomic_DNA"/>
</dbReference>
<gene>
    <name evidence="1" type="ORF">GSOID_T00015219001</name>
</gene>
<dbReference type="Proteomes" id="UP000001307">
    <property type="component" value="Unassembled WGS sequence"/>
</dbReference>
<keyword evidence="2" id="KW-1185">Reference proteome</keyword>
<protein>
    <submittedName>
        <fullName evidence="1">Uncharacterized protein</fullName>
    </submittedName>
</protein>
<proteinExistence type="predicted"/>
<dbReference type="InParanoid" id="E4X0I5"/>
<reference evidence="1" key="1">
    <citation type="journal article" date="2010" name="Science">
        <title>Plasticity of animal genome architecture unmasked by rapid evolution of a pelagic tunicate.</title>
        <authorList>
            <person name="Denoeud F."/>
            <person name="Henriet S."/>
            <person name="Mungpakdee S."/>
            <person name="Aury J.M."/>
            <person name="Da Silva C."/>
            <person name="Brinkmann H."/>
            <person name="Mikhaleva J."/>
            <person name="Olsen L.C."/>
            <person name="Jubin C."/>
            <person name="Canestro C."/>
            <person name="Bouquet J.M."/>
            <person name="Danks G."/>
            <person name="Poulain J."/>
            <person name="Campsteijn C."/>
            <person name="Adamski M."/>
            <person name="Cross I."/>
            <person name="Yadetie F."/>
            <person name="Muffato M."/>
            <person name="Louis A."/>
            <person name="Butcher S."/>
            <person name="Tsagkogeorga G."/>
            <person name="Konrad A."/>
            <person name="Singh S."/>
            <person name="Jensen M.F."/>
            <person name="Cong E.H."/>
            <person name="Eikeseth-Otteraa H."/>
            <person name="Noel B."/>
            <person name="Anthouard V."/>
            <person name="Porcel B.M."/>
            <person name="Kachouri-Lafond R."/>
            <person name="Nishino A."/>
            <person name="Ugolini M."/>
            <person name="Chourrout P."/>
            <person name="Nishida H."/>
            <person name="Aasland R."/>
            <person name="Huzurbazar S."/>
            <person name="Westhof E."/>
            <person name="Delsuc F."/>
            <person name="Lehrach H."/>
            <person name="Reinhardt R."/>
            <person name="Weissenbach J."/>
            <person name="Roy S.W."/>
            <person name="Artiguenave F."/>
            <person name="Postlethwait J.H."/>
            <person name="Manak J.R."/>
            <person name="Thompson E.M."/>
            <person name="Jaillon O."/>
            <person name="Du Pasquier L."/>
            <person name="Boudinot P."/>
            <person name="Liberles D.A."/>
            <person name="Volff J.N."/>
            <person name="Philippe H."/>
            <person name="Lenhard B."/>
            <person name="Roest Crollius H."/>
            <person name="Wincker P."/>
            <person name="Chourrout D."/>
        </authorList>
    </citation>
    <scope>NUCLEOTIDE SEQUENCE [LARGE SCALE GENOMIC DNA]</scope>
</reference>